<feature type="compositionally biased region" description="Polar residues" evidence="6">
    <location>
        <begin position="204"/>
        <end position="214"/>
    </location>
</feature>
<evidence type="ECO:0000256" key="5">
    <source>
        <dbReference type="ARBA" id="ARBA00023242"/>
    </source>
</evidence>
<dbReference type="AlphaFoldDB" id="A0AAV1DTL3"/>
<dbReference type="Proteomes" id="UP001161247">
    <property type="component" value="Chromosome 6"/>
</dbReference>
<dbReference type="GO" id="GO:0005634">
    <property type="term" value="C:nucleus"/>
    <property type="evidence" value="ECO:0007669"/>
    <property type="project" value="UniProtKB-SubCell"/>
</dbReference>
<feature type="domain" description="TF-B3" evidence="7">
    <location>
        <begin position="717"/>
        <end position="817"/>
    </location>
</feature>
<dbReference type="Pfam" id="PF02362">
    <property type="entry name" value="B3"/>
    <property type="match status" value="5"/>
</dbReference>
<comment type="subcellular location">
    <subcellularLocation>
        <location evidence="1">Nucleus</location>
    </subcellularLocation>
</comment>
<keyword evidence="3" id="KW-0238">DNA-binding</keyword>
<dbReference type="InterPro" id="IPR003340">
    <property type="entry name" value="B3_DNA-bd"/>
</dbReference>
<feature type="domain" description="TF-B3" evidence="7">
    <location>
        <begin position="209"/>
        <end position="305"/>
    </location>
</feature>
<evidence type="ECO:0000256" key="4">
    <source>
        <dbReference type="ARBA" id="ARBA00023163"/>
    </source>
</evidence>
<evidence type="ECO:0000313" key="8">
    <source>
        <dbReference type="EMBL" id="CAI9110068.1"/>
    </source>
</evidence>
<evidence type="ECO:0000313" key="9">
    <source>
        <dbReference type="Proteomes" id="UP001161247"/>
    </source>
</evidence>
<dbReference type="SMART" id="SM01019">
    <property type="entry name" value="B3"/>
    <property type="match status" value="5"/>
</dbReference>
<dbReference type="PROSITE" id="PS50863">
    <property type="entry name" value="B3"/>
    <property type="match status" value="5"/>
</dbReference>
<evidence type="ECO:0000256" key="6">
    <source>
        <dbReference type="SAM" id="MobiDB-lite"/>
    </source>
</evidence>
<evidence type="ECO:0000256" key="2">
    <source>
        <dbReference type="ARBA" id="ARBA00023015"/>
    </source>
</evidence>
<name>A0AAV1DTL3_OLDCO</name>
<keyword evidence="2" id="KW-0805">Transcription regulation</keyword>
<feature type="region of interest" description="Disordered" evidence="6">
    <location>
        <begin position="136"/>
        <end position="214"/>
    </location>
</feature>
<sequence>MATRKRILATSFPKKLQLAHSRKLASPHFFKAVIRPLVEGMKIPVVFMRRYGDSLQKVVVLEVPNGAKWRVAVRKVDGETWLREGLQEFGEFYSIKEGHVLVFRYKGNSRFKILICDTTTSEIDYPVKSGHKEAINGQNISIKRETVKPNHGRRSRQGRVTGGNGRDEGITSSKAPHQSSKATRNLVMKKKDVTEENRARESNPENPSFSFTVQSSQLNRPHRVYVPIEFAKTNFGEENCRMSLEIRSGKKSWPVRFSIYGRRAQVYGSGWIRFAEENQLKLGDVFSLELIKEKKVFNVYRRGNSTRASQVLSYYFILVFKYSDYLPGIHAFVTRNMATKSTRNSEKNGQLQSNKLESPHFYIIVFNPLDQGLKLPKAFMQRYGDSLKKVVTLKASAGTQWEVPVQQSNSGTWLSGKGLKEFGEFFSIQKEHFLLFQYKGNSRFHVVIFDNTASEIDYPKNKQRVANGSQRGTSSKAPHSHQDSKARSTKLNKQKVAFKSQYPSFVCTVTKSTISNPNIVHLPISFVRENFNKRNFRKKFKVRLPETGKTWPVLLDVAGTGGRFSKIFGLPGFRRFVRENKLELGEKCAFEMKIPKSFMQRYGDSLQKFASLKAPTGSKWIVSLCNMDGGTWLSGKGLKEFGESFSIQKQDLLLFQYKGNSRFNVFIFDNSASEIDYPVNDQRVDKDGSYAKAPPPLLKKGKIPNDERAFESAFPSFLITLKKTSISHPYVVHLPVSFVRDNFVAGDSRKKFKVCVPETGKKWPVILDITGIGGRFSKIYGQPGWRDFVNDNGLKLGETCVFEMVKKKKIFNFYRIR</sequence>
<feature type="domain" description="TF-B3" evidence="7">
    <location>
        <begin position="358"/>
        <end position="452"/>
    </location>
</feature>
<organism evidence="8 9">
    <name type="scientific">Oldenlandia corymbosa var. corymbosa</name>
    <dbReference type="NCBI Taxonomy" id="529605"/>
    <lineage>
        <taxon>Eukaryota</taxon>
        <taxon>Viridiplantae</taxon>
        <taxon>Streptophyta</taxon>
        <taxon>Embryophyta</taxon>
        <taxon>Tracheophyta</taxon>
        <taxon>Spermatophyta</taxon>
        <taxon>Magnoliopsida</taxon>
        <taxon>eudicotyledons</taxon>
        <taxon>Gunneridae</taxon>
        <taxon>Pentapetalae</taxon>
        <taxon>asterids</taxon>
        <taxon>lamiids</taxon>
        <taxon>Gentianales</taxon>
        <taxon>Rubiaceae</taxon>
        <taxon>Rubioideae</taxon>
        <taxon>Spermacoceae</taxon>
        <taxon>Hedyotis-Oldenlandia complex</taxon>
        <taxon>Oldenlandia</taxon>
    </lineage>
</organism>
<feature type="compositionally biased region" description="Basic and acidic residues" evidence="6">
    <location>
        <begin position="189"/>
        <end position="203"/>
    </location>
</feature>
<dbReference type="PANTHER" id="PTHR31920:SF37">
    <property type="entry name" value="B3 DOMAIN-CONTAINING TRANSCRIPTION FACTOR VRN1"/>
    <property type="match status" value="1"/>
</dbReference>
<dbReference type="SUPFAM" id="SSF101936">
    <property type="entry name" value="DNA-binding pseudobarrel domain"/>
    <property type="match status" value="6"/>
</dbReference>
<keyword evidence="4" id="KW-0804">Transcription</keyword>
<feature type="region of interest" description="Disordered" evidence="6">
    <location>
        <begin position="459"/>
        <end position="492"/>
    </location>
</feature>
<accession>A0AAV1DTL3</accession>
<keyword evidence="5" id="KW-0539">Nucleus</keyword>
<dbReference type="EMBL" id="OX459123">
    <property type="protein sequence ID" value="CAI9110068.1"/>
    <property type="molecule type" value="Genomic_DNA"/>
</dbReference>
<dbReference type="InterPro" id="IPR015300">
    <property type="entry name" value="DNA-bd_pseudobarrel_sf"/>
</dbReference>
<feature type="domain" description="TF-B3" evidence="7">
    <location>
        <begin position="26"/>
        <end position="119"/>
    </location>
</feature>
<keyword evidence="9" id="KW-1185">Reference proteome</keyword>
<dbReference type="PANTHER" id="PTHR31920">
    <property type="entry name" value="B3 DOMAIN-CONTAINING"/>
    <property type="match status" value="1"/>
</dbReference>
<dbReference type="CDD" id="cd10017">
    <property type="entry name" value="B3_DNA"/>
    <property type="match status" value="5"/>
</dbReference>
<feature type="compositionally biased region" description="Polar residues" evidence="6">
    <location>
        <begin position="170"/>
        <end position="183"/>
    </location>
</feature>
<dbReference type="Gene3D" id="2.40.330.10">
    <property type="entry name" value="DNA-binding pseudobarrel domain"/>
    <property type="match status" value="6"/>
</dbReference>
<proteinExistence type="predicted"/>
<evidence type="ECO:0000259" key="7">
    <source>
        <dbReference type="PROSITE" id="PS50863"/>
    </source>
</evidence>
<reference evidence="8" key="1">
    <citation type="submission" date="2023-03" db="EMBL/GenBank/DDBJ databases">
        <authorList>
            <person name="Julca I."/>
        </authorList>
    </citation>
    <scope>NUCLEOTIDE SEQUENCE</scope>
</reference>
<dbReference type="GO" id="GO:0003677">
    <property type="term" value="F:DNA binding"/>
    <property type="evidence" value="ECO:0007669"/>
    <property type="project" value="UniProtKB-KW"/>
</dbReference>
<feature type="domain" description="TF-B3" evidence="7">
    <location>
        <begin position="505"/>
        <end position="615"/>
    </location>
</feature>
<evidence type="ECO:0000256" key="3">
    <source>
        <dbReference type="ARBA" id="ARBA00023125"/>
    </source>
</evidence>
<dbReference type="InterPro" id="IPR050655">
    <property type="entry name" value="Plant_B3_domain"/>
</dbReference>
<protein>
    <submittedName>
        <fullName evidence="8">OLC1v1010030C1</fullName>
    </submittedName>
</protein>
<evidence type="ECO:0000256" key="1">
    <source>
        <dbReference type="ARBA" id="ARBA00004123"/>
    </source>
</evidence>
<feature type="compositionally biased region" description="Polar residues" evidence="6">
    <location>
        <begin position="464"/>
        <end position="477"/>
    </location>
</feature>
<gene>
    <name evidence="8" type="ORF">OLC1_LOCUS17815</name>
</gene>